<dbReference type="InParanoid" id="G3IG07"/>
<evidence type="ECO:0000313" key="1">
    <source>
        <dbReference type="EMBL" id="EGW07836.1"/>
    </source>
</evidence>
<proteinExistence type="predicted"/>
<reference evidence="2" key="1">
    <citation type="journal article" date="2011" name="Nat. Biotechnol.">
        <title>The genomic sequence of the Chinese hamster ovary (CHO)-K1 cell line.</title>
        <authorList>
            <person name="Xu X."/>
            <person name="Nagarajan H."/>
            <person name="Lewis N.E."/>
            <person name="Pan S."/>
            <person name="Cai Z."/>
            <person name="Liu X."/>
            <person name="Chen W."/>
            <person name="Xie M."/>
            <person name="Wang W."/>
            <person name="Hammond S."/>
            <person name="Andersen M.R."/>
            <person name="Neff N."/>
            <person name="Passarelli B."/>
            <person name="Koh W."/>
            <person name="Fan H.C."/>
            <person name="Wang J."/>
            <person name="Gui Y."/>
            <person name="Lee K.H."/>
            <person name="Betenbaugh M.J."/>
            <person name="Quake S.R."/>
            <person name="Famili I."/>
            <person name="Palsson B.O."/>
            <person name="Wang J."/>
        </authorList>
    </citation>
    <scope>NUCLEOTIDE SEQUENCE [LARGE SCALE GENOMIC DNA]</scope>
    <source>
        <strain evidence="2">CHO K1 cell line</strain>
    </source>
</reference>
<dbReference type="EMBL" id="JH002488">
    <property type="protein sequence ID" value="EGW07836.1"/>
    <property type="molecule type" value="Genomic_DNA"/>
</dbReference>
<gene>
    <name evidence="1" type="ORF">I79_022684</name>
</gene>
<protein>
    <submittedName>
        <fullName evidence="1">Uncharacterized protein</fullName>
    </submittedName>
</protein>
<accession>G3IG07</accession>
<sequence>MVCRIIWRLRVGKAVFCLYPGSRDTGHLCSTGVGRQGVGSVAVSNGLNSGSLYPAAHQ</sequence>
<organism evidence="1 2">
    <name type="scientific">Cricetulus griseus</name>
    <name type="common">Chinese hamster</name>
    <name type="synonym">Cricetulus barabensis griseus</name>
    <dbReference type="NCBI Taxonomy" id="10029"/>
    <lineage>
        <taxon>Eukaryota</taxon>
        <taxon>Metazoa</taxon>
        <taxon>Chordata</taxon>
        <taxon>Craniata</taxon>
        <taxon>Vertebrata</taxon>
        <taxon>Euteleostomi</taxon>
        <taxon>Mammalia</taxon>
        <taxon>Eutheria</taxon>
        <taxon>Euarchontoglires</taxon>
        <taxon>Glires</taxon>
        <taxon>Rodentia</taxon>
        <taxon>Myomorpha</taxon>
        <taxon>Muroidea</taxon>
        <taxon>Cricetidae</taxon>
        <taxon>Cricetinae</taxon>
        <taxon>Cricetulus</taxon>
    </lineage>
</organism>
<name>G3IG07_CRIGR</name>
<evidence type="ECO:0000313" key="2">
    <source>
        <dbReference type="Proteomes" id="UP000001075"/>
    </source>
</evidence>
<dbReference type="AlphaFoldDB" id="G3IG07"/>
<dbReference type="Proteomes" id="UP000001075">
    <property type="component" value="Unassembled WGS sequence"/>
</dbReference>